<evidence type="ECO:0000256" key="4">
    <source>
        <dbReference type="ARBA" id="ARBA00022840"/>
    </source>
</evidence>
<gene>
    <name evidence="11" type="ORF">BDZ31_001917</name>
</gene>
<dbReference type="GO" id="GO:0034040">
    <property type="term" value="F:ATPase-coupled lipid transmembrane transporter activity"/>
    <property type="evidence" value="ECO:0007669"/>
    <property type="project" value="TreeGrafter"/>
</dbReference>
<feature type="domain" description="ABC transporter" evidence="9">
    <location>
        <begin position="552"/>
        <end position="775"/>
    </location>
</feature>
<reference evidence="11 12" key="1">
    <citation type="submission" date="2020-08" db="EMBL/GenBank/DDBJ databases">
        <title>Genomic Encyclopedia of Archaeal and Bacterial Type Strains, Phase II (KMG-II): from individual species to whole genera.</title>
        <authorList>
            <person name="Goeker M."/>
        </authorList>
    </citation>
    <scope>NUCLEOTIDE SEQUENCE [LARGE SCALE GENOMIC DNA]</scope>
    <source>
        <strain evidence="11 12">DSM 23288</strain>
    </source>
</reference>
<dbReference type="RefSeq" id="WP_183341440.1">
    <property type="nucleotide sequence ID" value="NZ_JACHNU010000002.1"/>
</dbReference>
<dbReference type="InterPro" id="IPR003439">
    <property type="entry name" value="ABC_transporter-like_ATP-bd"/>
</dbReference>
<dbReference type="SUPFAM" id="SSF52540">
    <property type="entry name" value="P-loop containing nucleoside triphosphate hydrolases"/>
    <property type="match status" value="1"/>
</dbReference>
<dbReference type="PROSITE" id="PS50893">
    <property type="entry name" value="ABC_TRANSPORTER_2"/>
    <property type="match status" value="1"/>
</dbReference>
<dbReference type="PANTHER" id="PTHR24221">
    <property type="entry name" value="ATP-BINDING CASSETTE SUB-FAMILY B"/>
    <property type="match status" value="1"/>
</dbReference>
<dbReference type="InterPro" id="IPR003593">
    <property type="entry name" value="AAA+_ATPase"/>
</dbReference>
<accession>A0A840IDK4</accession>
<comment type="caution">
    <text evidence="11">The sequence shown here is derived from an EMBL/GenBank/DDBJ whole genome shotgun (WGS) entry which is preliminary data.</text>
</comment>
<dbReference type="PROSITE" id="PS00211">
    <property type="entry name" value="ABC_TRANSPORTER_1"/>
    <property type="match status" value="1"/>
</dbReference>
<dbReference type="SMART" id="SM00382">
    <property type="entry name" value="AAA"/>
    <property type="match status" value="1"/>
</dbReference>
<dbReference type="SUPFAM" id="SSF90123">
    <property type="entry name" value="ABC transporter transmembrane region"/>
    <property type="match status" value="1"/>
</dbReference>
<proteinExistence type="predicted"/>
<protein>
    <submittedName>
        <fullName evidence="11">ABC-type transport system involved in cytochrome bd biosynthesis fused ATPase/permease subunit</fullName>
    </submittedName>
</protein>
<dbReference type="Gene3D" id="3.40.50.300">
    <property type="entry name" value="P-loop containing nucleotide triphosphate hydrolases"/>
    <property type="match status" value="1"/>
</dbReference>
<dbReference type="GO" id="GO:0005524">
    <property type="term" value="F:ATP binding"/>
    <property type="evidence" value="ECO:0007669"/>
    <property type="project" value="UniProtKB-KW"/>
</dbReference>
<feature type="transmembrane region" description="Helical" evidence="8">
    <location>
        <begin position="77"/>
        <end position="95"/>
    </location>
</feature>
<dbReference type="AlphaFoldDB" id="A0A840IDK4"/>
<keyword evidence="6 8" id="KW-0472">Membrane</keyword>
<dbReference type="InterPro" id="IPR036640">
    <property type="entry name" value="ABC1_TM_sf"/>
</dbReference>
<keyword evidence="4" id="KW-0067">ATP-binding</keyword>
<evidence type="ECO:0000313" key="12">
    <source>
        <dbReference type="Proteomes" id="UP000585272"/>
    </source>
</evidence>
<organism evidence="11 12">
    <name type="scientific">Conexibacter arvalis</name>
    <dbReference type="NCBI Taxonomy" id="912552"/>
    <lineage>
        <taxon>Bacteria</taxon>
        <taxon>Bacillati</taxon>
        <taxon>Actinomycetota</taxon>
        <taxon>Thermoleophilia</taxon>
        <taxon>Solirubrobacterales</taxon>
        <taxon>Conexibacteraceae</taxon>
        <taxon>Conexibacter</taxon>
    </lineage>
</organism>
<evidence type="ECO:0000256" key="2">
    <source>
        <dbReference type="ARBA" id="ARBA00022692"/>
    </source>
</evidence>
<dbReference type="Pfam" id="PF00005">
    <property type="entry name" value="ABC_tran"/>
    <property type="match status" value="1"/>
</dbReference>
<keyword evidence="12" id="KW-1185">Reference proteome</keyword>
<feature type="transmembrane region" description="Helical" evidence="8">
    <location>
        <begin position="48"/>
        <end position="71"/>
    </location>
</feature>
<dbReference type="Proteomes" id="UP000585272">
    <property type="component" value="Unassembled WGS sequence"/>
</dbReference>
<dbReference type="InterPro" id="IPR011527">
    <property type="entry name" value="ABC1_TM_dom"/>
</dbReference>
<evidence type="ECO:0000256" key="7">
    <source>
        <dbReference type="SAM" id="MobiDB-lite"/>
    </source>
</evidence>
<dbReference type="GO" id="GO:0140359">
    <property type="term" value="F:ABC-type transporter activity"/>
    <property type="evidence" value="ECO:0007669"/>
    <property type="project" value="InterPro"/>
</dbReference>
<dbReference type="GO" id="GO:0005886">
    <property type="term" value="C:plasma membrane"/>
    <property type="evidence" value="ECO:0007669"/>
    <property type="project" value="UniProtKB-SubCell"/>
</dbReference>
<dbReference type="Gene3D" id="1.20.1560.10">
    <property type="entry name" value="ABC transporter type 1, transmembrane domain"/>
    <property type="match status" value="1"/>
</dbReference>
<dbReference type="GO" id="GO:0016887">
    <property type="term" value="F:ATP hydrolysis activity"/>
    <property type="evidence" value="ECO:0007669"/>
    <property type="project" value="InterPro"/>
</dbReference>
<evidence type="ECO:0000256" key="6">
    <source>
        <dbReference type="ARBA" id="ARBA00023136"/>
    </source>
</evidence>
<evidence type="ECO:0000256" key="5">
    <source>
        <dbReference type="ARBA" id="ARBA00022989"/>
    </source>
</evidence>
<sequence>MSVTRVEAAGGAGERGGGGVSAWRVEAVGGAGERGGGGWRRLPASVRVVALGAGAAVAGAALLAASGWLVTRAAERPPVLALLAAIVVVRALGLVRAFGRYGERIAAHDAAFRQLAELRVRWYRRLVADAGAAASGGEAHAGAVRGGAADAAGSGAAARVGAVRSGAADAAASGAADAAASGAAGTAGSGAAAGAGAVRGGAAGAVRSGAVPGAADLLSRFVVDVDELQHRDVRVRWPVGVAAVAALAATGFATAILPVAGLALGGGLLVAATVVPAAAYLAARGALRRQGAARAALVDELVEAIDAAPQLALAGRAPERLARLDGASAALSRIGRRDALAASAAQALGGLISGATLVAVLAVAVGPASDGRLAPVWLGALALLALGAFEAVTALPEAAVRAVGVSAAQRRLDEAVGHAASADTPPTERGAALRRRDAGTSEGGARAASVDVQSSERGEARHRLDEATGEGGARAASVDVPPSERGAVEHRRGEKTEGGARAVASADVPSSERAAAERPPFVADRTTAGHASGVASGARERIADATQGAPALAAHGLRHRPGGAGAPVVLDGLDLALGAGERVAVIGASGAGKTVLVELLAGLAEPDEGAIERGDGPAHERVRLAGQEAHLFATSIANNVRIGAPGASDREVEAALRATGLGAWLEALPDGIETLVGEEGFAVSGGQRQRITLARCLVSPARVLLLDEPTAMLDPPAAQAFLADLDRAAGGRAVLVVTHERTGLEAFDRVLELRDGRLHDAGRRLTAEHWLSARV</sequence>
<dbReference type="InterPro" id="IPR039421">
    <property type="entry name" value="Type_1_exporter"/>
</dbReference>
<dbReference type="InterPro" id="IPR027417">
    <property type="entry name" value="P-loop_NTPase"/>
</dbReference>
<evidence type="ECO:0000256" key="8">
    <source>
        <dbReference type="SAM" id="Phobius"/>
    </source>
</evidence>
<keyword evidence="5 8" id="KW-1133">Transmembrane helix</keyword>
<feature type="domain" description="ABC transmembrane type-1" evidence="10">
    <location>
        <begin position="48"/>
        <end position="404"/>
    </location>
</feature>
<comment type="subcellular location">
    <subcellularLocation>
        <location evidence="1">Cell membrane</location>
        <topology evidence="1">Multi-pass membrane protein</topology>
    </subcellularLocation>
</comment>
<dbReference type="PROSITE" id="PS50929">
    <property type="entry name" value="ABC_TM1F"/>
    <property type="match status" value="1"/>
</dbReference>
<feature type="transmembrane region" description="Helical" evidence="8">
    <location>
        <begin position="339"/>
        <end position="364"/>
    </location>
</feature>
<feature type="compositionally biased region" description="Basic and acidic residues" evidence="7">
    <location>
        <begin position="454"/>
        <end position="466"/>
    </location>
</feature>
<evidence type="ECO:0000259" key="10">
    <source>
        <dbReference type="PROSITE" id="PS50929"/>
    </source>
</evidence>
<name>A0A840IDK4_9ACTN</name>
<evidence type="ECO:0000256" key="1">
    <source>
        <dbReference type="ARBA" id="ARBA00004651"/>
    </source>
</evidence>
<feature type="transmembrane region" description="Helical" evidence="8">
    <location>
        <begin position="263"/>
        <end position="283"/>
    </location>
</feature>
<evidence type="ECO:0000313" key="11">
    <source>
        <dbReference type="EMBL" id="MBB4662331.1"/>
    </source>
</evidence>
<feature type="transmembrane region" description="Helical" evidence="8">
    <location>
        <begin position="237"/>
        <end position="257"/>
    </location>
</feature>
<feature type="region of interest" description="Disordered" evidence="7">
    <location>
        <begin position="416"/>
        <end position="518"/>
    </location>
</feature>
<dbReference type="EMBL" id="JACHNU010000002">
    <property type="protein sequence ID" value="MBB4662331.1"/>
    <property type="molecule type" value="Genomic_DNA"/>
</dbReference>
<dbReference type="PANTHER" id="PTHR24221:SF654">
    <property type="entry name" value="ATP-BINDING CASSETTE SUB-FAMILY B MEMBER 6"/>
    <property type="match status" value="1"/>
</dbReference>
<feature type="compositionally biased region" description="Basic and acidic residues" evidence="7">
    <location>
        <begin position="486"/>
        <end position="498"/>
    </location>
</feature>
<dbReference type="InterPro" id="IPR017871">
    <property type="entry name" value="ABC_transporter-like_CS"/>
</dbReference>
<keyword evidence="3" id="KW-0547">Nucleotide-binding</keyword>
<evidence type="ECO:0000259" key="9">
    <source>
        <dbReference type="PROSITE" id="PS50893"/>
    </source>
</evidence>
<evidence type="ECO:0000256" key="3">
    <source>
        <dbReference type="ARBA" id="ARBA00022741"/>
    </source>
</evidence>
<keyword evidence="2 8" id="KW-0812">Transmembrane</keyword>